<accession>A0A6J7SJQ4</accession>
<proteinExistence type="predicted"/>
<dbReference type="EMBL" id="CAFBOG010000117">
    <property type="protein sequence ID" value="CAB4985141.1"/>
    <property type="molecule type" value="Genomic_DNA"/>
</dbReference>
<keyword evidence="2" id="KW-1133">Transmembrane helix</keyword>
<organism evidence="4">
    <name type="scientific">freshwater metagenome</name>
    <dbReference type="NCBI Taxonomy" id="449393"/>
    <lineage>
        <taxon>unclassified sequences</taxon>
        <taxon>metagenomes</taxon>
        <taxon>ecological metagenomes</taxon>
    </lineage>
</organism>
<feature type="compositionally biased region" description="Polar residues" evidence="1">
    <location>
        <begin position="96"/>
        <end position="105"/>
    </location>
</feature>
<feature type="region of interest" description="Disordered" evidence="1">
    <location>
        <begin position="75"/>
        <end position="105"/>
    </location>
</feature>
<reference evidence="4" key="1">
    <citation type="submission" date="2020-05" db="EMBL/GenBank/DDBJ databases">
        <authorList>
            <person name="Chiriac C."/>
            <person name="Salcher M."/>
            <person name="Ghai R."/>
            <person name="Kavagutti S V."/>
        </authorList>
    </citation>
    <scope>NUCLEOTIDE SEQUENCE</scope>
</reference>
<gene>
    <name evidence="3" type="ORF">UFOPK3914_01263</name>
    <name evidence="4" type="ORF">UFOPK4173_01945</name>
</gene>
<feature type="transmembrane region" description="Helical" evidence="2">
    <location>
        <begin position="12"/>
        <end position="32"/>
    </location>
</feature>
<keyword evidence="2" id="KW-0472">Membrane</keyword>
<dbReference type="PROSITE" id="PS51257">
    <property type="entry name" value="PROKAR_LIPOPROTEIN"/>
    <property type="match status" value="1"/>
</dbReference>
<dbReference type="AlphaFoldDB" id="A0A6J7SJQ4"/>
<evidence type="ECO:0000313" key="4">
    <source>
        <dbReference type="EMBL" id="CAB5041293.1"/>
    </source>
</evidence>
<feature type="compositionally biased region" description="Polar residues" evidence="1">
    <location>
        <begin position="77"/>
        <end position="86"/>
    </location>
</feature>
<evidence type="ECO:0000313" key="3">
    <source>
        <dbReference type="EMBL" id="CAB4985141.1"/>
    </source>
</evidence>
<sequence length="105" mass="11265">MANRFAAQIHLPASLISVSGLIAVLFLATACISSQRTHQQRLPNWDAQHGPSTVFRGPAMVRRPVLRLAAFRPVPWQPTSEDTGSASGPDLGTCEASKSCSQIPK</sequence>
<name>A0A6J7SJQ4_9ZZZZ</name>
<keyword evidence="2" id="KW-0812">Transmembrane</keyword>
<evidence type="ECO:0000256" key="2">
    <source>
        <dbReference type="SAM" id="Phobius"/>
    </source>
</evidence>
<protein>
    <submittedName>
        <fullName evidence="4">Unannotated protein</fullName>
    </submittedName>
</protein>
<evidence type="ECO:0000256" key="1">
    <source>
        <dbReference type="SAM" id="MobiDB-lite"/>
    </source>
</evidence>
<dbReference type="EMBL" id="CAFBPW010000321">
    <property type="protein sequence ID" value="CAB5041293.1"/>
    <property type="molecule type" value="Genomic_DNA"/>
</dbReference>